<organism evidence="1 2">
    <name type="scientific">Candidatus Viridilinea halotolerans</name>
    <dbReference type="NCBI Taxonomy" id="2491704"/>
    <lineage>
        <taxon>Bacteria</taxon>
        <taxon>Bacillati</taxon>
        <taxon>Chloroflexota</taxon>
        <taxon>Chloroflexia</taxon>
        <taxon>Chloroflexales</taxon>
        <taxon>Chloroflexineae</taxon>
        <taxon>Oscillochloridaceae</taxon>
        <taxon>Candidatus Viridilinea</taxon>
    </lineage>
</organism>
<dbReference type="Proteomes" id="UP000280307">
    <property type="component" value="Unassembled WGS sequence"/>
</dbReference>
<comment type="caution">
    <text evidence="1">The sequence shown here is derived from an EMBL/GenBank/DDBJ whole genome shotgun (WGS) entry which is preliminary data.</text>
</comment>
<evidence type="ECO:0000313" key="1">
    <source>
        <dbReference type="EMBL" id="RRR69760.1"/>
    </source>
</evidence>
<protein>
    <submittedName>
        <fullName evidence="1">Uncharacterized protein</fullName>
    </submittedName>
</protein>
<name>A0A426TW70_9CHLR</name>
<gene>
    <name evidence="1" type="ORF">EI684_14720</name>
</gene>
<proteinExistence type="predicted"/>
<evidence type="ECO:0000313" key="2">
    <source>
        <dbReference type="Proteomes" id="UP000280307"/>
    </source>
</evidence>
<accession>A0A426TW70</accession>
<dbReference type="EMBL" id="RSAS01000590">
    <property type="protein sequence ID" value="RRR69760.1"/>
    <property type="molecule type" value="Genomic_DNA"/>
</dbReference>
<reference evidence="1 2" key="1">
    <citation type="submission" date="2018-12" db="EMBL/GenBank/DDBJ databases">
        <title>Genome Sequence of Candidatus Viridilinea halotolerans isolated from saline sulfide-rich spring.</title>
        <authorList>
            <person name="Grouzdev D.S."/>
            <person name="Burganskaya E.I."/>
            <person name="Krutkina M.S."/>
            <person name="Sukhacheva M.V."/>
            <person name="Gorlenko V.M."/>
        </authorList>
    </citation>
    <scope>NUCLEOTIDE SEQUENCE [LARGE SCALE GENOMIC DNA]</scope>
    <source>
        <strain evidence="1">Chok-6</strain>
    </source>
</reference>
<sequence>MPSSPPNQPYTAASGLFGPPRADRAVVTANILKRPTGEYTNHDIRNVILPAYWECATHTGLDPVLVLAQSIHETGNFCSWWAARPRRNPAGIGVNGRTAERQPPGPYATGEGWEFNTETKQWQMGLRYATWQDDAIPIHIGRLLAYLLPAEAGTPAQRELIERALAQRPLPAALRGSVHVLRQLGRAHNPTGIGWASPGTYYGERIAAVANGLTAG</sequence>
<dbReference type="AlphaFoldDB" id="A0A426TW70"/>